<dbReference type="EMBL" id="KB908953">
    <property type="protein sequence ID" value="EOB13978.1"/>
    <property type="molecule type" value="Genomic_DNA"/>
</dbReference>
<dbReference type="HOGENOM" id="CLU_2997031_0_0_1"/>
<evidence type="ECO:0000313" key="2">
    <source>
        <dbReference type="EMBL" id="EOB13978.1"/>
    </source>
</evidence>
<accession>R0MMB1</accession>
<protein>
    <submittedName>
        <fullName evidence="2">Uncharacterized protein</fullName>
    </submittedName>
</protein>
<keyword evidence="1" id="KW-0472">Membrane</keyword>
<keyword evidence="1" id="KW-0812">Transmembrane</keyword>
<feature type="transmembrane region" description="Helical" evidence="1">
    <location>
        <begin position="21"/>
        <end position="49"/>
    </location>
</feature>
<reference evidence="2 3" key="1">
    <citation type="journal article" date="2013" name="BMC Genomics">
        <title>Comparative genomics of parasitic silkworm microsporidia reveal an association between genome expansion and host adaptation.</title>
        <authorList>
            <person name="Pan G."/>
            <person name="Xu J."/>
            <person name="Li T."/>
            <person name="Xia Q."/>
            <person name="Liu S.L."/>
            <person name="Zhang G."/>
            <person name="Li S."/>
            <person name="Li C."/>
            <person name="Liu H."/>
            <person name="Yang L."/>
            <person name="Liu T."/>
            <person name="Zhang X."/>
            <person name="Wu Z."/>
            <person name="Fan W."/>
            <person name="Dang X."/>
            <person name="Xiang H."/>
            <person name="Tao M."/>
            <person name="Li Y."/>
            <person name="Hu J."/>
            <person name="Li Z."/>
            <person name="Lin L."/>
            <person name="Luo J."/>
            <person name="Geng L."/>
            <person name="Wang L."/>
            <person name="Long M."/>
            <person name="Wan Y."/>
            <person name="He N."/>
            <person name="Zhang Z."/>
            <person name="Lu C."/>
            <person name="Keeling P.J."/>
            <person name="Wang J."/>
            <person name="Xiang Z."/>
            <person name="Zhou Z."/>
        </authorList>
    </citation>
    <scope>NUCLEOTIDE SEQUENCE [LARGE SCALE GENOMIC DNA]</scope>
    <source>
        <strain evidence="3">CQ1 / CVCC 102059</strain>
    </source>
</reference>
<dbReference type="Proteomes" id="UP000016927">
    <property type="component" value="Unassembled WGS sequence"/>
</dbReference>
<dbReference type="VEuPathDB" id="MicrosporidiaDB:NBO_45g0001"/>
<evidence type="ECO:0000256" key="1">
    <source>
        <dbReference type="SAM" id="Phobius"/>
    </source>
</evidence>
<keyword evidence="1" id="KW-1133">Transmembrane helix</keyword>
<gene>
    <name evidence="2" type="ORF">NBO_45g0001</name>
</gene>
<proteinExistence type="predicted"/>
<sequence>MMRFTLKKGRKNGANHAKTTFLVILSCLNKFLFFFESFFLFFFAALFLWDRKTEKHR</sequence>
<name>R0MMB1_NOSB1</name>
<organism evidence="2 3">
    <name type="scientific">Nosema bombycis (strain CQ1 / CVCC 102059)</name>
    <name type="common">Microsporidian parasite</name>
    <name type="synonym">Pebrine of silkworm</name>
    <dbReference type="NCBI Taxonomy" id="578461"/>
    <lineage>
        <taxon>Eukaryota</taxon>
        <taxon>Fungi</taxon>
        <taxon>Fungi incertae sedis</taxon>
        <taxon>Microsporidia</taxon>
        <taxon>Nosematidae</taxon>
        <taxon>Nosema</taxon>
    </lineage>
</organism>
<keyword evidence="3" id="KW-1185">Reference proteome</keyword>
<evidence type="ECO:0000313" key="3">
    <source>
        <dbReference type="Proteomes" id="UP000016927"/>
    </source>
</evidence>
<dbReference type="AlphaFoldDB" id="R0MMB1"/>